<evidence type="ECO:0000256" key="1">
    <source>
        <dbReference type="SAM" id="MobiDB-lite"/>
    </source>
</evidence>
<dbReference type="RefSeq" id="XP_023941463.2">
    <property type="nucleotide sequence ID" value="XM_024085695.2"/>
</dbReference>
<feature type="compositionally biased region" description="Basic residues" evidence="1">
    <location>
        <begin position="70"/>
        <end position="80"/>
    </location>
</feature>
<dbReference type="GeneID" id="112048230"/>
<feature type="region of interest" description="Disordered" evidence="1">
    <location>
        <begin position="1"/>
        <end position="80"/>
    </location>
</feature>
<evidence type="ECO:0000313" key="5">
    <source>
        <dbReference type="RefSeq" id="XP_023941487.2"/>
    </source>
</evidence>
<organism evidence="2 3">
    <name type="scientific">Bicyclus anynana</name>
    <name type="common">Squinting bush brown butterfly</name>
    <dbReference type="NCBI Taxonomy" id="110368"/>
    <lineage>
        <taxon>Eukaryota</taxon>
        <taxon>Metazoa</taxon>
        <taxon>Ecdysozoa</taxon>
        <taxon>Arthropoda</taxon>
        <taxon>Hexapoda</taxon>
        <taxon>Insecta</taxon>
        <taxon>Pterygota</taxon>
        <taxon>Neoptera</taxon>
        <taxon>Endopterygota</taxon>
        <taxon>Lepidoptera</taxon>
        <taxon>Glossata</taxon>
        <taxon>Ditrysia</taxon>
        <taxon>Papilionoidea</taxon>
        <taxon>Nymphalidae</taxon>
        <taxon>Satyrinae</taxon>
        <taxon>Satyrini</taxon>
        <taxon>Mycalesina</taxon>
        <taxon>Bicyclus</taxon>
    </lineage>
</organism>
<evidence type="ECO:0000313" key="2">
    <source>
        <dbReference type="Proteomes" id="UP001652582"/>
    </source>
</evidence>
<reference evidence="3 4" key="1">
    <citation type="submission" date="2025-05" db="UniProtKB">
        <authorList>
            <consortium name="RefSeq"/>
        </authorList>
    </citation>
    <scope>IDENTIFICATION</scope>
</reference>
<evidence type="ECO:0000313" key="6">
    <source>
        <dbReference type="RefSeq" id="XP_052746416.1"/>
    </source>
</evidence>
<evidence type="ECO:0000313" key="4">
    <source>
        <dbReference type="RefSeq" id="XP_023941478.2"/>
    </source>
</evidence>
<dbReference type="AlphaFoldDB" id="A0A6J1N8X2"/>
<protein>
    <submittedName>
        <fullName evidence="3 4">Uncharacterized protein LOC112048230 isoform X1</fullName>
    </submittedName>
</protein>
<dbReference type="RefSeq" id="XP_052746416.1">
    <property type="nucleotide sequence ID" value="XM_052890456.1"/>
</dbReference>
<feature type="compositionally biased region" description="Polar residues" evidence="1">
    <location>
        <begin position="25"/>
        <end position="44"/>
    </location>
</feature>
<dbReference type="RefSeq" id="XP_023941487.2">
    <property type="nucleotide sequence ID" value="XM_024085719.2"/>
</dbReference>
<keyword evidence="2" id="KW-1185">Reference proteome</keyword>
<evidence type="ECO:0000313" key="3">
    <source>
        <dbReference type="RefSeq" id="XP_023941463.2"/>
    </source>
</evidence>
<dbReference type="OrthoDB" id="76453at2759"/>
<proteinExistence type="predicted"/>
<dbReference type="Proteomes" id="UP001652582">
    <property type="component" value="Chromosome Z"/>
</dbReference>
<dbReference type="RefSeq" id="XP_023941478.2">
    <property type="nucleotide sequence ID" value="XM_024085710.2"/>
</dbReference>
<accession>A0A6J1N8X2</accession>
<name>A0A6J1N8X2_BICAN</name>
<dbReference type="KEGG" id="bany:112048230"/>
<sequence length="230" mass="25360">METYVQSSDSEDDVVFVPFEPRPNMYSTDNGNPASPQPGTSNDWRGSGDGAVGVHGEPAAGEPSLNGREQKRRGSASLKTKLKLKIKRYQKATVASKNKEVSEKKSIKTAANKLKLPFVFAKSAQPSHNVSANVQQILNGVKTQNPVKLVPLTLAHKMGLGHESLKQQTKEFNILKLGERVVRLQAGKAYSFSKLLKMFGNEDGVVSKFLKSLTRKEKQEIINSLIFKEH</sequence>
<gene>
    <name evidence="3 4 5 6" type="primary">LOC112048230</name>
</gene>